<dbReference type="GO" id="GO:0050660">
    <property type="term" value="F:flavin adenine dinucleotide binding"/>
    <property type="evidence" value="ECO:0007669"/>
    <property type="project" value="TreeGrafter"/>
</dbReference>
<dbReference type="Proteomes" id="UP001242045">
    <property type="component" value="Unassembled WGS sequence"/>
</dbReference>
<dbReference type="SUPFAM" id="SSF51905">
    <property type="entry name" value="FAD/NAD(P)-binding domain"/>
    <property type="match status" value="2"/>
</dbReference>
<keyword evidence="1" id="KW-0560">Oxidoreductase</keyword>
<dbReference type="AlphaFoldDB" id="A0AAW8CZQ1"/>
<organism evidence="2 3">
    <name type="scientific">Variovorax boronicumulans</name>
    <dbReference type="NCBI Taxonomy" id="436515"/>
    <lineage>
        <taxon>Bacteria</taxon>
        <taxon>Pseudomonadati</taxon>
        <taxon>Pseudomonadota</taxon>
        <taxon>Betaproteobacteria</taxon>
        <taxon>Burkholderiales</taxon>
        <taxon>Comamonadaceae</taxon>
        <taxon>Variovorax</taxon>
    </lineage>
</organism>
<evidence type="ECO:0000313" key="2">
    <source>
        <dbReference type="EMBL" id="MDP9896833.1"/>
    </source>
</evidence>
<protein>
    <submittedName>
        <fullName evidence="2">Cation diffusion facilitator CzcD-associated flavoprotein CzcO</fullName>
    </submittedName>
</protein>
<evidence type="ECO:0000256" key="1">
    <source>
        <dbReference type="ARBA" id="ARBA00023002"/>
    </source>
</evidence>
<sequence length="477" mass="52702">MSLDQLEKRIESELAYIDFPLRSWMPPPTVDGAYDVVIVGAGQSGLATAHGLMREHVHNILVLDRAKEGSEGVWPHFARMHTLRTHKKASGLDFGNPLLTPQAWYTAQYGESAWEQLQKIPTEVWHAYLQWYRRVLKLPVRNGAEVLSIVPEGAHLRLALAGGSTLLARKVVLATGLVGGGSWYLPEIAKGLPRDCYAHTENEIDFHALAGARIGVLGGGASAFDNAATALEHGARSVDLCIRLPALPRVNPNKWMESHGFLGHYYALSDAARWTFTRQVASMNQPPPQETLWRCTKHANFTLHTGTAWHSVELDSEGMHVQTPQGPMIFDFLIFGTGLVQDLQKRPELAGLAADIATWADRYVPIAGEEDDALARSPYLGAHYEFMERHPGSAPHLRNIHAFNFGATLSQGLSAASISGMKFGLRRLVTGLVGDLFMQDAEWHLQSLRAYALPEIETYRPGLPIDEWEQSGVPTFS</sequence>
<dbReference type="EMBL" id="JAUSRD010000021">
    <property type="protein sequence ID" value="MDP9896833.1"/>
    <property type="molecule type" value="Genomic_DNA"/>
</dbReference>
<gene>
    <name evidence="2" type="ORF">J2W31_005974</name>
</gene>
<dbReference type="Gene3D" id="3.50.50.60">
    <property type="entry name" value="FAD/NAD(P)-binding domain"/>
    <property type="match status" value="1"/>
</dbReference>
<name>A0AAW8CZQ1_9BURK</name>
<evidence type="ECO:0000313" key="3">
    <source>
        <dbReference type="Proteomes" id="UP001242045"/>
    </source>
</evidence>
<proteinExistence type="predicted"/>
<accession>A0AAW8CZQ1</accession>
<dbReference type="RefSeq" id="WP_307686992.1">
    <property type="nucleotide sequence ID" value="NZ_JAUSRD010000021.1"/>
</dbReference>
<dbReference type="Pfam" id="PF13738">
    <property type="entry name" value="Pyr_redox_3"/>
    <property type="match status" value="1"/>
</dbReference>
<dbReference type="PANTHER" id="PTHR43539:SF91">
    <property type="entry name" value="FAD-DEPENDENT URATE HYDROXYLASE"/>
    <property type="match status" value="1"/>
</dbReference>
<dbReference type="PANTHER" id="PTHR43539">
    <property type="entry name" value="FLAVIN-BINDING MONOOXYGENASE-LIKE PROTEIN (AFU_ORTHOLOGUE AFUA_4G09220)"/>
    <property type="match status" value="1"/>
</dbReference>
<dbReference type="InterPro" id="IPR036188">
    <property type="entry name" value="FAD/NAD-bd_sf"/>
</dbReference>
<dbReference type="InterPro" id="IPR050982">
    <property type="entry name" value="Auxin_biosynth/cation_transpt"/>
</dbReference>
<comment type="caution">
    <text evidence="2">The sequence shown here is derived from an EMBL/GenBank/DDBJ whole genome shotgun (WGS) entry which is preliminary data.</text>
</comment>
<reference evidence="2" key="1">
    <citation type="submission" date="2023-07" db="EMBL/GenBank/DDBJ databases">
        <title>Sorghum-associated microbial communities from plants grown in Nebraska, USA.</title>
        <authorList>
            <person name="Schachtman D."/>
        </authorList>
    </citation>
    <scope>NUCLEOTIDE SEQUENCE</scope>
    <source>
        <strain evidence="2">DS3754</strain>
    </source>
</reference>
<dbReference type="GO" id="GO:0004497">
    <property type="term" value="F:monooxygenase activity"/>
    <property type="evidence" value="ECO:0007669"/>
    <property type="project" value="TreeGrafter"/>
</dbReference>